<reference evidence="2 3" key="1">
    <citation type="journal article" date="2020" name="G3 (Bethesda)">
        <title>Draft Genome of the Common Snapping Turtle, Chelydra serpentina, a Model for Phenotypic Plasticity in Reptiles.</title>
        <authorList>
            <person name="Das D."/>
            <person name="Singh S.K."/>
            <person name="Bierstedt J."/>
            <person name="Erickson A."/>
            <person name="Galli G.L.J."/>
            <person name="Crossley D.A. 2nd"/>
            <person name="Rhen T."/>
        </authorList>
    </citation>
    <scope>NUCLEOTIDE SEQUENCE [LARGE SCALE GENOMIC DNA]</scope>
    <source>
        <strain evidence="2">KW</strain>
    </source>
</reference>
<name>A0A8T1TIG1_CHESE</name>
<proteinExistence type="predicted"/>
<protein>
    <submittedName>
        <fullName evidence="2">C-C motif chemokine ligand 28</fullName>
    </submittedName>
</protein>
<keyword evidence="1" id="KW-0732">Signal</keyword>
<feature type="signal peptide" evidence="1">
    <location>
        <begin position="1"/>
        <end position="22"/>
    </location>
</feature>
<gene>
    <name evidence="2" type="primary">CCL28</name>
    <name evidence="2" type="ORF">G0U57_011378</name>
</gene>
<evidence type="ECO:0000313" key="3">
    <source>
        <dbReference type="Proteomes" id="UP000765507"/>
    </source>
</evidence>
<comment type="caution">
    <text evidence="2">The sequence shown here is derived from an EMBL/GenBank/DDBJ whole genome shotgun (WGS) entry which is preliminary data.</text>
</comment>
<sequence>MDLKLVTLFAALAFVVVQTSEATLFPVSFNCCTE</sequence>
<keyword evidence="3" id="KW-1185">Reference proteome</keyword>
<feature type="non-terminal residue" evidence="2">
    <location>
        <position position="1"/>
    </location>
</feature>
<dbReference type="Proteomes" id="UP000765507">
    <property type="component" value="Unassembled WGS sequence"/>
</dbReference>
<evidence type="ECO:0000313" key="2">
    <source>
        <dbReference type="EMBL" id="KAG6940898.1"/>
    </source>
</evidence>
<feature type="chain" id="PRO_5035948762" evidence="1">
    <location>
        <begin position="23"/>
        <end position="34"/>
    </location>
</feature>
<organism evidence="2 3">
    <name type="scientific">Chelydra serpentina</name>
    <name type="common">Snapping turtle</name>
    <name type="synonym">Testudo serpentina</name>
    <dbReference type="NCBI Taxonomy" id="8475"/>
    <lineage>
        <taxon>Eukaryota</taxon>
        <taxon>Metazoa</taxon>
        <taxon>Chordata</taxon>
        <taxon>Craniata</taxon>
        <taxon>Vertebrata</taxon>
        <taxon>Euteleostomi</taxon>
        <taxon>Archelosauria</taxon>
        <taxon>Testudinata</taxon>
        <taxon>Testudines</taxon>
        <taxon>Cryptodira</taxon>
        <taxon>Durocryptodira</taxon>
        <taxon>Americhelydia</taxon>
        <taxon>Chelydroidea</taxon>
        <taxon>Chelydridae</taxon>
        <taxon>Chelydra</taxon>
    </lineage>
</organism>
<accession>A0A8T1TIG1</accession>
<dbReference type="EMBL" id="JAHGAV010000002">
    <property type="protein sequence ID" value="KAG6940898.1"/>
    <property type="molecule type" value="Genomic_DNA"/>
</dbReference>
<evidence type="ECO:0000256" key="1">
    <source>
        <dbReference type="SAM" id="SignalP"/>
    </source>
</evidence>
<dbReference type="AlphaFoldDB" id="A0A8T1TIG1"/>